<comment type="caution">
    <text evidence="1">The sequence shown here is derived from an EMBL/GenBank/DDBJ whole genome shotgun (WGS) entry which is preliminary data.</text>
</comment>
<protein>
    <submittedName>
        <fullName evidence="2">Prolyl 4-hydroxylase alpha subunit Fe(2+) 2OG dioxygenase domain-containing protein</fullName>
    </submittedName>
</protein>
<sequence>MRLRAAASIDKLHLCKATAAVDFLWPIHVSKVPLSTQAADSLEPAAFGEELARVALEGFEEYVNKTLPMEMEFDKQFADEFHAADHSRVNLAFRRWQKRVFAEQNRDIYPANGALDILESGPNPDFIAGITKGAAPLKEINYTWPGLYENSSFRKLRQHINTLAKLYLKRSGHPTSELPKTFRVFIWVEVFRKGDSLRPLAHTDGGFLMGRYWPQLKKNALKFNFEDPRGINPPFGKTHTHNVEEGSLTMFPSWASHFITPNMKSRTAVSYVFIVYPEGGNVLDFEDDRTGNIQVSETLKLKKICQMI</sequence>
<dbReference type="GO" id="GO:0051213">
    <property type="term" value="F:dioxygenase activity"/>
    <property type="evidence" value="ECO:0007669"/>
    <property type="project" value="UniProtKB-KW"/>
</dbReference>
<keyword evidence="2" id="KW-0223">Dioxygenase</keyword>
<organism evidence="1">
    <name type="scientific">Cladocopium goreaui</name>
    <dbReference type="NCBI Taxonomy" id="2562237"/>
    <lineage>
        <taxon>Eukaryota</taxon>
        <taxon>Sar</taxon>
        <taxon>Alveolata</taxon>
        <taxon>Dinophyceae</taxon>
        <taxon>Suessiales</taxon>
        <taxon>Symbiodiniaceae</taxon>
        <taxon>Cladocopium</taxon>
    </lineage>
</organism>
<dbReference type="AlphaFoldDB" id="A0A9P1C074"/>
<name>A0A9P1C074_9DINO</name>
<dbReference type="EMBL" id="CAMXCT030000709">
    <property type="protein sequence ID" value="CAL4769674.1"/>
    <property type="molecule type" value="Genomic_DNA"/>
</dbReference>
<keyword evidence="3" id="KW-1185">Reference proteome</keyword>
<dbReference type="Proteomes" id="UP001152797">
    <property type="component" value="Unassembled WGS sequence"/>
</dbReference>
<proteinExistence type="predicted"/>
<reference evidence="2 3" key="2">
    <citation type="submission" date="2024-05" db="EMBL/GenBank/DDBJ databases">
        <authorList>
            <person name="Chen Y."/>
            <person name="Shah S."/>
            <person name="Dougan E. K."/>
            <person name="Thang M."/>
            <person name="Chan C."/>
        </authorList>
    </citation>
    <scope>NUCLEOTIDE SEQUENCE [LARGE SCALE GENOMIC DNA]</scope>
</reference>
<gene>
    <name evidence="1" type="ORF">C1SCF055_LOCUS10065</name>
</gene>
<keyword evidence="2" id="KW-0560">Oxidoreductase</keyword>
<reference evidence="1" key="1">
    <citation type="submission" date="2022-10" db="EMBL/GenBank/DDBJ databases">
        <authorList>
            <person name="Chen Y."/>
            <person name="Dougan E. K."/>
            <person name="Chan C."/>
            <person name="Rhodes N."/>
            <person name="Thang M."/>
        </authorList>
    </citation>
    <scope>NUCLEOTIDE SEQUENCE</scope>
</reference>
<evidence type="ECO:0000313" key="2">
    <source>
        <dbReference type="EMBL" id="CAL4769674.1"/>
    </source>
</evidence>
<accession>A0A9P1C074</accession>
<dbReference type="EMBL" id="CAMXCT020000709">
    <property type="protein sequence ID" value="CAL1135737.1"/>
    <property type="molecule type" value="Genomic_DNA"/>
</dbReference>
<dbReference type="OrthoDB" id="406193at2759"/>
<dbReference type="Gene3D" id="2.60.120.620">
    <property type="entry name" value="q2cbj1_9rhob like domain"/>
    <property type="match status" value="1"/>
</dbReference>
<dbReference type="EMBL" id="CAMXCT010000709">
    <property type="protein sequence ID" value="CAI3982362.1"/>
    <property type="molecule type" value="Genomic_DNA"/>
</dbReference>
<evidence type="ECO:0000313" key="3">
    <source>
        <dbReference type="Proteomes" id="UP001152797"/>
    </source>
</evidence>
<evidence type="ECO:0000313" key="1">
    <source>
        <dbReference type="EMBL" id="CAI3982362.1"/>
    </source>
</evidence>